<keyword evidence="1" id="KW-0479">Metal-binding</keyword>
<reference evidence="4" key="2">
    <citation type="submission" date="2021-04" db="EMBL/GenBank/DDBJ databases">
        <authorList>
            <person name="Gilroy R."/>
        </authorList>
    </citation>
    <scope>NUCLEOTIDE SEQUENCE</scope>
    <source>
        <strain evidence="4">ChiHjej12B11-16260</strain>
    </source>
</reference>
<accession>A0A9D1VRP4</accession>
<dbReference type="Gene3D" id="2.160.20.10">
    <property type="entry name" value="Single-stranded right-handed beta-helix, Pectin lyase-like"/>
    <property type="match status" value="1"/>
</dbReference>
<dbReference type="InterPro" id="IPR011050">
    <property type="entry name" value="Pectin_lyase_fold/virulence"/>
</dbReference>
<keyword evidence="3" id="KW-0732">Signal</keyword>
<organism evidence="4 5">
    <name type="scientific">Candidatus Barnesiella excrementipullorum</name>
    <dbReference type="NCBI Taxonomy" id="2838479"/>
    <lineage>
        <taxon>Bacteria</taxon>
        <taxon>Pseudomonadati</taxon>
        <taxon>Bacteroidota</taxon>
        <taxon>Bacteroidia</taxon>
        <taxon>Bacteroidales</taxon>
        <taxon>Barnesiellaceae</taxon>
        <taxon>Barnesiella</taxon>
    </lineage>
</organism>
<sequence length="587" mass="64916">MNKFIIMACAALLALPTASMAEENSPIAFPGAEGWGRFATGGRGGRVVFVTNTEDYTSSETPIEGSLRAALQAEGNDPITIVFRTSGRIDLKEVLKVNRGNITLAGQTAPGDGICISGRRIYFSGNNYIIRYLRFRMGDGNQSNESSLDIENATNVIVDHCSLSWSVEENVTMYDNKYTTMQWCILSEPLYNSYHAKGQRAYGSQWGGEHSTYHHNLLAHCVSRSPRLNGVRDDSEGHDYQVVQEVVNNVIYNWGKKEAVYGGELYSSREGAYCYNILRNNYYKAGPATWKQQYRWFARLSYKASETHAAEGVYGLWYIDGNYMEPQPDRPNPTDDKLKGDYTNINNDNWYNCNSTSSAKGVDLEGGLYENDSTFQRLYELPEESSGVTITSAAEAYEAVLANAGCRLPKLDEIDKRILAEAAGEIAPAYGDSYGAGTGIIDSQDNVGGYPEYASAQAPADTDNDGMADEWEAEKGVDDPNGYDLSDDYTNLEMYLQDIIDRTAAVTAPRSDKRLTSWYDATARALTFSAPVAVTEMSLYNMAGLHVASYTLRQQASTCFLPELPRGVYLVVWNLSNGTTETTKIVL</sequence>
<evidence type="ECO:0000256" key="1">
    <source>
        <dbReference type="ARBA" id="ARBA00022723"/>
    </source>
</evidence>
<protein>
    <submittedName>
        <fullName evidence="4">Por secretion system protein</fullName>
    </submittedName>
</protein>
<comment type="caution">
    <text evidence="4">The sequence shown here is derived from an EMBL/GenBank/DDBJ whole genome shotgun (WGS) entry which is preliminary data.</text>
</comment>
<dbReference type="Proteomes" id="UP000824246">
    <property type="component" value="Unassembled WGS sequence"/>
</dbReference>
<dbReference type="SUPFAM" id="SSF51126">
    <property type="entry name" value="Pectin lyase-like"/>
    <property type="match status" value="1"/>
</dbReference>
<proteinExistence type="predicted"/>
<dbReference type="InterPro" id="IPR052063">
    <property type="entry name" value="Polysaccharide_Lyase_1"/>
</dbReference>
<evidence type="ECO:0000256" key="2">
    <source>
        <dbReference type="ARBA" id="ARBA00023180"/>
    </source>
</evidence>
<dbReference type="InterPro" id="IPR012334">
    <property type="entry name" value="Pectin_lyas_fold"/>
</dbReference>
<evidence type="ECO:0000313" key="4">
    <source>
        <dbReference type="EMBL" id="HIX45387.1"/>
    </source>
</evidence>
<dbReference type="PANTHER" id="PTHR42970:SF1">
    <property type="entry name" value="PECTATE LYASE C-RELATED"/>
    <property type="match status" value="1"/>
</dbReference>
<feature type="signal peptide" evidence="3">
    <location>
        <begin position="1"/>
        <end position="21"/>
    </location>
</feature>
<dbReference type="AlphaFoldDB" id="A0A9D1VRP4"/>
<dbReference type="PANTHER" id="PTHR42970">
    <property type="entry name" value="PECTATE LYASE C-RELATED"/>
    <property type="match status" value="1"/>
</dbReference>
<keyword evidence="2" id="KW-0325">Glycoprotein</keyword>
<gene>
    <name evidence="4" type="ORF">H9982_04125</name>
</gene>
<feature type="chain" id="PRO_5038789184" evidence="3">
    <location>
        <begin position="22"/>
        <end position="587"/>
    </location>
</feature>
<reference evidence="4" key="1">
    <citation type="journal article" date="2021" name="PeerJ">
        <title>Extensive microbial diversity within the chicken gut microbiome revealed by metagenomics and culture.</title>
        <authorList>
            <person name="Gilroy R."/>
            <person name="Ravi A."/>
            <person name="Getino M."/>
            <person name="Pursley I."/>
            <person name="Horton D.L."/>
            <person name="Alikhan N.F."/>
            <person name="Baker D."/>
            <person name="Gharbi K."/>
            <person name="Hall N."/>
            <person name="Watson M."/>
            <person name="Adriaenssens E.M."/>
            <person name="Foster-Nyarko E."/>
            <person name="Jarju S."/>
            <person name="Secka A."/>
            <person name="Antonio M."/>
            <person name="Oren A."/>
            <person name="Chaudhuri R.R."/>
            <person name="La Ragione R."/>
            <person name="Hildebrand F."/>
            <person name="Pallen M.J."/>
        </authorList>
    </citation>
    <scope>NUCLEOTIDE SEQUENCE</scope>
    <source>
        <strain evidence="4">ChiHjej12B11-16260</strain>
    </source>
</reference>
<name>A0A9D1VRP4_9BACT</name>
<evidence type="ECO:0000256" key="3">
    <source>
        <dbReference type="SAM" id="SignalP"/>
    </source>
</evidence>
<dbReference type="EMBL" id="DXFB01000112">
    <property type="protein sequence ID" value="HIX45387.1"/>
    <property type="molecule type" value="Genomic_DNA"/>
</dbReference>
<evidence type="ECO:0000313" key="5">
    <source>
        <dbReference type="Proteomes" id="UP000824246"/>
    </source>
</evidence>
<dbReference type="GO" id="GO:0046872">
    <property type="term" value="F:metal ion binding"/>
    <property type="evidence" value="ECO:0007669"/>
    <property type="project" value="UniProtKB-KW"/>
</dbReference>